<dbReference type="InterPro" id="IPR017853">
    <property type="entry name" value="GH"/>
</dbReference>
<dbReference type="Pfam" id="PF08532">
    <property type="entry name" value="Glyco_hydro_42M"/>
    <property type="match status" value="1"/>
</dbReference>
<dbReference type="AlphaFoldDB" id="A0A839U807"/>
<accession>A0A839U807</accession>
<feature type="domain" description="Beta-galactosidase trimerisation" evidence="1">
    <location>
        <begin position="363"/>
        <end position="460"/>
    </location>
</feature>
<gene>
    <name evidence="2" type="ORF">FHS21_003314</name>
</gene>
<dbReference type="SUPFAM" id="SSF52317">
    <property type="entry name" value="Class I glutamine amidotransferase-like"/>
    <property type="match status" value="1"/>
</dbReference>
<dbReference type="Gene3D" id="3.40.50.880">
    <property type="match status" value="1"/>
</dbReference>
<dbReference type="Proteomes" id="UP000554520">
    <property type="component" value="Unassembled WGS sequence"/>
</dbReference>
<dbReference type="SUPFAM" id="SSF51445">
    <property type="entry name" value="(Trans)glycosidases"/>
    <property type="match status" value="1"/>
</dbReference>
<evidence type="ECO:0000313" key="3">
    <source>
        <dbReference type="Proteomes" id="UP000554520"/>
    </source>
</evidence>
<comment type="caution">
    <text evidence="2">The sequence shown here is derived from an EMBL/GenBank/DDBJ whole genome shotgun (WGS) entry which is preliminary data.</text>
</comment>
<dbReference type="InterPro" id="IPR013738">
    <property type="entry name" value="Beta_galactosidase_Trimer"/>
</dbReference>
<dbReference type="RefSeq" id="WP_183662828.1">
    <property type="nucleotide sequence ID" value="NZ_JACHXN010000010.1"/>
</dbReference>
<name>A0A839U807_9HYPH</name>
<protein>
    <recommendedName>
        <fullName evidence="1">Beta-galactosidase trimerisation domain-containing protein</fullName>
    </recommendedName>
</protein>
<dbReference type="GO" id="GO:0004565">
    <property type="term" value="F:beta-galactosidase activity"/>
    <property type="evidence" value="ECO:0007669"/>
    <property type="project" value="InterPro"/>
</dbReference>
<dbReference type="InterPro" id="IPR029062">
    <property type="entry name" value="Class_I_gatase-like"/>
</dbReference>
<proteinExistence type="predicted"/>
<reference evidence="2 3" key="1">
    <citation type="submission" date="2020-08" db="EMBL/GenBank/DDBJ databases">
        <title>Genomic Encyclopedia of Type Strains, Phase III (KMG-III): the genomes of soil and plant-associated and newly described type strains.</title>
        <authorList>
            <person name="Whitman W."/>
        </authorList>
    </citation>
    <scope>NUCLEOTIDE SEQUENCE [LARGE SCALE GENOMIC DNA]</scope>
    <source>
        <strain evidence="2 3">CECT 7015</strain>
    </source>
</reference>
<dbReference type="EMBL" id="JACHXN010000010">
    <property type="protein sequence ID" value="MBB3146898.1"/>
    <property type="molecule type" value="Genomic_DNA"/>
</dbReference>
<organism evidence="2 3">
    <name type="scientific">Phyllobacterium trifolii</name>
    <dbReference type="NCBI Taxonomy" id="300193"/>
    <lineage>
        <taxon>Bacteria</taxon>
        <taxon>Pseudomonadati</taxon>
        <taxon>Pseudomonadota</taxon>
        <taxon>Alphaproteobacteria</taxon>
        <taxon>Hyphomicrobiales</taxon>
        <taxon>Phyllobacteriaceae</taxon>
        <taxon>Phyllobacterium</taxon>
    </lineage>
</organism>
<sequence length="707" mass="79862">MSQISPHEWLKSALIMIMTMREDDAAKWEPEKLVEFAKSFSVDALGFSVAGITAFYPTEIPLHRRSPSLGDRDLVGETLKALNEAGIKAIARIDSSLVPRGMAADHPEWCARDEAGKLISVHGLYVACPNGGYYHEFAIKVVREVLGRYAFSGMWSNAAQFSPWHTRVCYCSNCQSKFRADTGHAMPKENWSDPLWRRYNELRYRWIAEWVELMDKTIAEVRPECAWMPLAQVMESWDHSQKGGWDIDYTAPFADMVILEAQRRYANLWWPGVEARYMRGIEEDKPGGIVVSYFLPWWRLYSVPEPENRVWMSQVVAHGCRPWLHVTGFFSEHFDRRGLEPMRKMYKFLAKNRDAYDGMKSQADVALVYSRFSQDNLNGGQPEPAYINHFRGAYNAMMQQRIPFDLLSDKRITPSQLGKYKVLLLPNGACLNDAAVDALRAFVEGGGRLIASSEATFRNELGELREHPLILEFLGAEDTQTVERDLKAAYGRIIDPSHFLFEGIGDTDVLPIGGDLKVLKGPGTRADALAYVPPVEGERGSGFSVPEYNFIERVSTYSLAMTAQVKQGSLVYFPWPIEQVAHHYGLADLFQVIGNAVRSTPGWSPKLRVTGPGFYDVALMAKDDRLAVTVINFSAPGSFNSGHRRLVHEVMPVSEVQVEIRLPEGRRCRSARLAVAAEEVTFEIEDGFLKARIPKLTEFETILLSLE</sequence>
<dbReference type="CDD" id="cd03143">
    <property type="entry name" value="A4_beta-galactosidase_middle_domain"/>
    <property type="match status" value="1"/>
</dbReference>
<keyword evidence="3" id="KW-1185">Reference proteome</keyword>
<evidence type="ECO:0000259" key="1">
    <source>
        <dbReference type="Pfam" id="PF08532"/>
    </source>
</evidence>
<dbReference type="InterPro" id="IPR028212">
    <property type="entry name" value="GHL6"/>
</dbReference>
<evidence type="ECO:0000313" key="2">
    <source>
        <dbReference type="EMBL" id="MBB3146898.1"/>
    </source>
</evidence>
<dbReference type="GO" id="GO:0005975">
    <property type="term" value="P:carbohydrate metabolic process"/>
    <property type="evidence" value="ECO:0007669"/>
    <property type="project" value="InterPro"/>
</dbReference>
<dbReference type="Gene3D" id="3.20.20.80">
    <property type="entry name" value="Glycosidases"/>
    <property type="match status" value="1"/>
</dbReference>
<dbReference type="Pfam" id="PF14871">
    <property type="entry name" value="GHL6"/>
    <property type="match status" value="1"/>
</dbReference>